<dbReference type="FunFam" id="3.30.413.10:FF:000003">
    <property type="entry name" value="Sulfite reductase [NADPH] hemoprotein beta-component"/>
    <property type="match status" value="1"/>
</dbReference>
<dbReference type="InterPro" id="IPR006067">
    <property type="entry name" value="NO2/SO3_Rdtase_4Fe4S_dom"/>
</dbReference>
<proteinExistence type="inferred from homology"/>
<dbReference type="EMBL" id="LAKJ01000012">
    <property type="protein sequence ID" value="KKI63800.1"/>
    <property type="molecule type" value="Genomic_DNA"/>
</dbReference>
<dbReference type="InterPro" id="IPR045169">
    <property type="entry name" value="NO2/SO3_Rdtase_4Fe4S_prot"/>
</dbReference>
<dbReference type="AlphaFoldDB" id="A0A0M2P0P2"/>
<name>A0A0M2P0P2_STACC</name>
<dbReference type="GO" id="GO:0004783">
    <property type="term" value="F:sulfite reductase (NADPH) activity"/>
    <property type="evidence" value="ECO:0007669"/>
    <property type="project" value="UniProtKB-UniRule"/>
</dbReference>
<comment type="caution">
    <text evidence="18">The sequence shown here is derived from an EMBL/GenBank/DDBJ whole genome shotgun (WGS) entry which is preliminary data.</text>
</comment>
<comment type="function">
    <text evidence="13 15">Component of the sulfite reductase complex that catalyzes the 6-electron reduction of sulfite to sulfide. This is one of several activities required for the biosynthesis of L-cysteine from sulfate.</text>
</comment>
<organism evidence="18 19">
    <name type="scientific">Staphylococcus cohnii subsp. cohnii</name>
    <dbReference type="NCBI Taxonomy" id="74704"/>
    <lineage>
        <taxon>Bacteria</taxon>
        <taxon>Bacillati</taxon>
        <taxon>Bacillota</taxon>
        <taxon>Bacilli</taxon>
        <taxon>Bacillales</taxon>
        <taxon>Staphylococcaceae</taxon>
        <taxon>Staphylococcus</taxon>
        <taxon>Staphylococcus cohnii species complex</taxon>
    </lineage>
</organism>
<dbReference type="Gene3D" id="3.30.413.10">
    <property type="entry name" value="Sulfite Reductase Hemoprotein, domain 1"/>
    <property type="match status" value="2"/>
</dbReference>
<keyword evidence="6 15" id="KW-0479">Metal-binding</keyword>
<keyword evidence="10 15" id="KW-0411">Iron-sulfur</keyword>
<feature type="binding site" evidence="15">
    <location>
        <position position="434"/>
    </location>
    <ligand>
        <name>[4Fe-4S] cluster</name>
        <dbReference type="ChEBI" id="CHEBI:49883"/>
    </ligand>
</feature>
<dbReference type="GO" id="GO:0050661">
    <property type="term" value="F:NADP binding"/>
    <property type="evidence" value="ECO:0007669"/>
    <property type="project" value="InterPro"/>
</dbReference>
<feature type="domain" description="Nitrite/Sulfite reductase ferredoxin-like" evidence="17">
    <location>
        <begin position="351"/>
        <end position="415"/>
    </location>
</feature>
<dbReference type="PATRIC" id="fig|74704.6.peg.298"/>
<dbReference type="InterPro" id="IPR045854">
    <property type="entry name" value="NO2/SO3_Rdtase_4Fe4S_sf"/>
</dbReference>
<reference evidence="18 19" key="1">
    <citation type="submission" date="2015-03" db="EMBL/GenBank/DDBJ databases">
        <title>Genome Assembly of Staphylococcus cohnii subsp. cohnii strain G22B2.</title>
        <authorList>
            <person name="Nair G."/>
            <person name="Kaur G."/>
            <person name="Khatri I."/>
            <person name="Singh N.K."/>
            <person name="Sathyabama S."/>
            <person name="Maurya S.K."/>
            <person name="Subramanian S."/>
            <person name="Agrewala J.N."/>
            <person name="Mayilraj S."/>
        </authorList>
    </citation>
    <scope>NUCLEOTIDE SEQUENCE [LARGE SCALE GENOMIC DNA]</scope>
    <source>
        <strain evidence="18 19">G22B2</strain>
    </source>
</reference>
<evidence type="ECO:0000256" key="4">
    <source>
        <dbReference type="ARBA" id="ARBA00022605"/>
    </source>
</evidence>
<dbReference type="Pfam" id="PF03460">
    <property type="entry name" value="NIR_SIR_ferr"/>
    <property type="match status" value="2"/>
</dbReference>
<dbReference type="PRINTS" id="PR00397">
    <property type="entry name" value="SIROHAEM"/>
</dbReference>
<feature type="binding site" evidence="15">
    <location>
        <position position="440"/>
    </location>
    <ligand>
        <name>[4Fe-4S] cluster</name>
        <dbReference type="ChEBI" id="CHEBI:49883"/>
    </ligand>
</feature>
<evidence type="ECO:0000256" key="10">
    <source>
        <dbReference type="ARBA" id="ARBA00023014"/>
    </source>
</evidence>
<dbReference type="GO" id="GO:0046872">
    <property type="term" value="F:metal ion binding"/>
    <property type="evidence" value="ECO:0007669"/>
    <property type="project" value="UniProtKB-KW"/>
</dbReference>
<dbReference type="GO" id="GO:0051539">
    <property type="term" value="F:4 iron, 4 sulfur cluster binding"/>
    <property type="evidence" value="ECO:0007669"/>
    <property type="project" value="UniProtKB-KW"/>
</dbReference>
<evidence type="ECO:0000256" key="5">
    <source>
        <dbReference type="ARBA" id="ARBA00022617"/>
    </source>
</evidence>
<comment type="cofactor">
    <cofactor evidence="15">
        <name>[4Fe-4S] cluster</name>
        <dbReference type="ChEBI" id="CHEBI:49883"/>
    </cofactor>
    <text evidence="15">Binds 1 [4Fe-4S] cluster per subunit.</text>
</comment>
<dbReference type="SUPFAM" id="SSF55124">
    <property type="entry name" value="Nitrite/Sulfite reductase N-terminal domain-like"/>
    <property type="match status" value="2"/>
</dbReference>
<dbReference type="HAMAP" id="MF_01540">
    <property type="entry name" value="CysI"/>
    <property type="match status" value="1"/>
</dbReference>
<dbReference type="SUPFAM" id="SSF56014">
    <property type="entry name" value="Nitrite and sulphite reductase 4Fe-4S domain-like"/>
    <property type="match status" value="2"/>
</dbReference>
<keyword evidence="8 15" id="KW-0560">Oxidoreductase</keyword>
<dbReference type="GO" id="GO:0050311">
    <property type="term" value="F:sulfite reductase (ferredoxin) activity"/>
    <property type="evidence" value="ECO:0007669"/>
    <property type="project" value="TreeGrafter"/>
</dbReference>
<evidence type="ECO:0000256" key="11">
    <source>
        <dbReference type="ARBA" id="ARBA00023192"/>
    </source>
</evidence>
<keyword evidence="3 15" id="KW-0004">4Fe-4S</keyword>
<evidence type="ECO:0000313" key="19">
    <source>
        <dbReference type="Proteomes" id="UP000034455"/>
    </source>
</evidence>
<dbReference type="InterPro" id="IPR011786">
    <property type="entry name" value="CysI"/>
</dbReference>
<feature type="binding site" evidence="15">
    <location>
        <position position="479"/>
    </location>
    <ligand>
        <name>[4Fe-4S] cluster</name>
        <dbReference type="ChEBI" id="CHEBI:49883"/>
    </ligand>
</feature>
<evidence type="ECO:0000256" key="7">
    <source>
        <dbReference type="ARBA" id="ARBA00022857"/>
    </source>
</evidence>
<keyword evidence="5 15" id="KW-0349">Heme</keyword>
<dbReference type="GO" id="GO:0019344">
    <property type="term" value="P:cysteine biosynthetic process"/>
    <property type="evidence" value="ECO:0007669"/>
    <property type="project" value="UniProtKB-KW"/>
</dbReference>
<dbReference type="EC" id="1.8.1.2" evidence="15"/>
<keyword evidence="4 15" id="KW-0028">Amino-acid biosynthesis</keyword>
<evidence type="ECO:0000256" key="15">
    <source>
        <dbReference type="HAMAP-Rule" id="MF_01540"/>
    </source>
</evidence>
<evidence type="ECO:0000256" key="6">
    <source>
        <dbReference type="ARBA" id="ARBA00022723"/>
    </source>
</evidence>
<dbReference type="InterPro" id="IPR036136">
    <property type="entry name" value="Nit/Sulf_reduc_fer-like_dom_sf"/>
</dbReference>
<dbReference type="RefSeq" id="WP_019469807.1">
    <property type="nucleotide sequence ID" value="NZ_BKAS01000002.1"/>
</dbReference>
<feature type="domain" description="Nitrite/sulphite reductase 4Fe-4S" evidence="16">
    <location>
        <begin position="174"/>
        <end position="329"/>
    </location>
</feature>
<dbReference type="PROSITE" id="PS00365">
    <property type="entry name" value="NIR_SIR"/>
    <property type="match status" value="1"/>
</dbReference>
<comment type="catalytic activity">
    <reaction evidence="12 15">
        <text>hydrogen sulfide + 3 NADP(+) + 3 H2O = sulfite + 3 NADPH + 4 H(+)</text>
        <dbReference type="Rhea" id="RHEA:13801"/>
        <dbReference type="ChEBI" id="CHEBI:15377"/>
        <dbReference type="ChEBI" id="CHEBI:15378"/>
        <dbReference type="ChEBI" id="CHEBI:17359"/>
        <dbReference type="ChEBI" id="CHEBI:29919"/>
        <dbReference type="ChEBI" id="CHEBI:57783"/>
        <dbReference type="ChEBI" id="CHEBI:58349"/>
        <dbReference type="EC" id="1.8.1.2"/>
    </reaction>
</comment>
<dbReference type="GO" id="GO:0070814">
    <property type="term" value="P:hydrogen sulfide biosynthetic process"/>
    <property type="evidence" value="ECO:0007669"/>
    <property type="project" value="UniProtKB-UniRule"/>
</dbReference>
<evidence type="ECO:0000259" key="16">
    <source>
        <dbReference type="Pfam" id="PF01077"/>
    </source>
</evidence>
<dbReference type="PANTHER" id="PTHR11493">
    <property type="entry name" value="SULFITE REDUCTASE [NADPH] SUBUNIT BETA-RELATED"/>
    <property type="match status" value="1"/>
</dbReference>
<dbReference type="Proteomes" id="UP000034455">
    <property type="component" value="Unassembled WGS sequence"/>
</dbReference>
<feature type="domain" description="Nitrite/Sulfite reductase ferredoxin-like" evidence="17">
    <location>
        <begin position="75"/>
        <end position="128"/>
    </location>
</feature>
<protein>
    <recommendedName>
        <fullName evidence="15">Sulfite reductase [NADPH] hemoprotein beta-component</fullName>
        <shortName evidence="15">SiR-HP</shortName>
        <shortName evidence="15">SiRHP</shortName>
        <ecNumber evidence="15">1.8.1.2</ecNumber>
    </recommendedName>
</protein>
<comment type="subunit">
    <text evidence="14 15">Alpha(8)-beta(8). The alpha component is a flavoprotein, the beta component is a hemoprotein.</text>
</comment>
<feature type="binding site" evidence="15">
    <location>
        <position position="483"/>
    </location>
    <ligand>
        <name>[4Fe-4S] cluster</name>
        <dbReference type="ChEBI" id="CHEBI:49883"/>
    </ligand>
</feature>
<dbReference type="InterPro" id="IPR005117">
    <property type="entry name" value="NiRdtase/SiRdtase_haem-b_fer"/>
</dbReference>
<evidence type="ECO:0000256" key="3">
    <source>
        <dbReference type="ARBA" id="ARBA00022485"/>
    </source>
</evidence>
<gene>
    <name evidence="15" type="primary">cysI</name>
    <name evidence="18" type="ORF">UF66_0289</name>
</gene>
<evidence type="ECO:0000313" key="18">
    <source>
        <dbReference type="EMBL" id="KKI63800.1"/>
    </source>
</evidence>
<evidence type="ECO:0000256" key="12">
    <source>
        <dbReference type="ARBA" id="ARBA00052219"/>
    </source>
</evidence>
<dbReference type="GO" id="GO:0020037">
    <property type="term" value="F:heme binding"/>
    <property type="evidence" value="ECO:0007669"/>
    <property type="project" value="InterPro"/>
</dbReference>
<evidence type="ECO:0000256" key="1">
    <source>
        <dbReference type="ARBA" id="ARBA00004774"/>
    </source>
</evidence>
<dbReference type="GeneID" id="58098706"/>
<keyword evidence="7 15" id="KW-0521">NADP</keyword>
<evidence type="ECO:0000256" key="13">
    <source>
        <dbReference type="ARBA" id="ARBA00057160"/>
    </source>
</evidence>
<evidence type="ECO:0000256" key="14">
    <source>
        <dbReference type="ARBA" id="ARBA00062253"/>
    </source>
</evidence>
<keyword evidence="11 15" id="KW-0198">Cysteine biosynthesis</keyword>
<keyword evidence="9 15" id="KW-0408">Iron</keyword>
<sequence>MTESNLNFSQKLDEMERIKADSNYLRGTIVEGLADRITGAISEEDTKLLKFHGSYMQDDRDLRDERRRQKLEPAYSFMIRVRAPGGASTPEQWIAMDDIANQYANQTIKLTTRQAFQFHGILKRNLKQTMFDINQSLLDTLAACGDVNRNVMCNPNPYQSDVHAEINQIASDISRHLSPKTQAYHEIWLDGEKVLDTSDQEPEPMYGKTYLPRKFKIGIAVPPSNDIDVFSQDIGLISIIEDGELVGFNLTVGGGMGMKHGNTATYPQVGRLIGYFPKSQVIDVCEKILTIQRDYGNREDRMNARFKYTVDRKGVAWITDELNRRLGWELESKRAFHFEDNGDRYGWTEGSGKHHFTLFIQNGRVKDTEEYKLKTALRAIAEVHTGDFRLSPNQNLVIANVETEKKPEIEALIKQYGLTDGEHYTGLRKNSMACVAFPTCGLAMAESERYLPSLITKIEALLDEAGLNEEEITIRMTGCPNGCARPALAEIAFIGKAPGKYNMYLGGGFAGDRLNKLYKENIDEAEILESLRPILLQYAQERTAGERFGNFVVRAGIVEAVTDGQLFHS</sequence>
<evidence type="ECO:0000256" key="8">
    <source>
        <dbReference type="ARBA" id="ARBA00023002"/>
    </source>
</evidence>
<comment type="pathway">
    <text evidence="1 15">Sulfur metabolism; hydrogen sulfide biosynthesis; hydrogen sulfide from sulfite (NADPH route): step 1/1.</text>
</comment>
<feature type="binding site" description="axial binding residue" evidence="15">
    <location>
        <position position="483"/>
    </location>
    <ligand>
        <name>siroheme</name>
        <dbReference type="ChEBI" id="CHEBI:60052"/>
    </ligand>
    <ligandPart>
        <name>Fe</name>
        <dbReference type="ChEBI" id="CHEBI:18248"/>
    </ligandPart>
</feature>
<dbReference type="UniPathway" id="UPA00140">
    <property type="reaction ID" value="UER00207"/>
</dbReference>
<evidence type="ECO:0000256" key="9">
    <source>
        <dbReference type="ARBA" id="ARBA00023004"/>
    </source>
</evidence>
<dbReference type="NCBIfam" id="NF010029">
    <property type="entry name" value="PRK13504.1"/>
    <property type="match status" value="1"/>
</dbReference>
<accession>A0A0M2P0P2</accession>
<evidence type="ECO:0000259" key="17">
    <source>
        <dbReference type="Pfam" id="PF03460"/>
    </source>
</evidence>
<evidence type="ECO:0000256" key="2">
    <source>
        <dbReference type="ARBA" id="ARBA00010429"/>
    </source>
</evidence>
<comment type="cofactor">
    <cofactor evidence="15">
        <name>siroheme</name>
        <dbReference type="ChEBI" id="CHEBI:60052"/>
    </cofactor>
    <text evidence="15">Binds 1 siroheme per subunit.</text>
</comment>
<dbReference type="InterPro" id="IPR006066">
    <property type="entry name" value="NO2/SO3_Rdtase_FeS/sirohaem_BS"/>
</dbReference>
<dbReference type="GO" id="GO:0009337">
    <property type="term" value="C:sulfite reductase complex (NADPH)"/>
    <property type="evidence" value="ECO:0007669"/>
    <property type="project" value="InterPro"/>
</dbReference>
<dbReference type="PANTHER" id="PTHR11493:SF47">
    <property type="entry name" value="SULFITE REDUCTASE [NADPH] SUBUNIT BETA"/>
    <property type="match status" value="1"/>
</dbReference>
<dbReference type="NCBIfam" id="TIGR02041">
    <property type="entry name" value="CysI"/>
    <property type="match status" value="1"/>
</dbReference>
<dbReference type="FunFam" id="3.30.413.10:FF:000004">
    <property type="entry name" value="Sulfite reductase [NADPH] hemoprotein beta-component"/>
    <property type="match status" value="1"/>
</dbReference>
<dbReference type="Pfam" id="PF01077">
    <property type="entry name" value="NIR_SIR"/>
    <property type="match status" value="1"/>
</dbReference>
<comment type="similarity">
    <text evidence="2 15">Belongs to the nitrite and sulfite reductase 4Fe-4S domain family.</text>
</comment>
<dbReference type="GO" id="GO:0000103">
    <property type="term" value="P:sulfate assimilation"/>
    <property type="evidence" value="ECO:0007669"/>
    <property type="project" value="UniProtKB-UniRule"/>
</dbReference>